<accession>A0A1B6F9M5</accession>
<sequence>MDSSSIRDSIRTDIVEIRQIKRNQTLNSKRKALQELVSLGRHVKESEVLLVSNKLKTKSAVRVEDLILLKLAFVQSANNIVSFLKVKGALHALVRELSSVKSNYQLVAAECCCNLALGDSRSCLQVAKAAGPYLIALMSGSNYNLIHVSVWALANLVGSDEKVWEVLHSQGFLNRLLQLVSENDIKSDVPANSDIQQSSWTALIHLLHMGSKLLTEEETNSIAKVVTNLKYTPGENCHVVQYLLSCMDAAEEELMKSKILIQCLQYLEETELSDETITSYTPAVRTVANLAAESSGTCSLEIVANFSKIQHAAQKIFMSPYKHLVNEVGWLLGNLVNHQSLEVQSALEEFSLDFQIFESQIVFFST</sequence>
<protein>
    <recommendedName>
        <fullName evidence="2">IBB domain-containing protein</fullName>
    </recommendedName>
</protein>
<dbReference type="Gene3D" id="1.25.10.10">
    <property type="entry name" value="Leucine-rich Repeat Variant"/>
    <property type="match status" value="1"/>
</dbReference>
<reference evidence="1" key="1">
    <citation type="submission" date="2015-11" db="EMBL/GenBank/DDBJ databases">
        <title>De novo transcriptome assembly of four potential Pierce s Disease insect vectors from Arizona vineyards.</title>
        <authorList>
            <person name="Tassone E.E."/>
        </authorList>
    </citation>
    <scope>NUCLEOTIDE SEQUENCE</scope>
</reference>
<dbReference type="SUPFAM" id="SSF48371">
    <property type="entry name" value="ARM repeat"/>
    <property type="match status" value="1"/>
</dbReference>
<evidence type="ECO:0008006" key="2">
    <source>
        <dbReference type="Google" id="ProtNLM"/>
    </source>
</evidence>
<dbReference type="PANTHER" id="PTHR16356">
    <property type="entry name" value="TRANSMEMBRANE AND COILED-COIL DOMAIN-CONTAINING PROTEIN 6 TMCO6"/>
    <property type="match status" value="1"/>
</dbReference>
<dbReference type="InterPro" id="IPR016024">
    <property type="entry name" value="ARM-type_fold"/>
</dbReference>
<dbReference type="InterPro" id="IPR011989">
    <property type="entry name" value="ARM-like"/>
</dbReference>
<dbReference type="AlphaFoldDB" id="A0A1B6F9M5"/>
<dbReference type="PANTHER" id="PTHR16356:SF1">
    <property type="entry name" value="TRANSMEMBRANE AND COILED-COIL DOMAIN-CONTAINING PROTEIN 6"/>
    <property type="match status" value="1"/>
</dbReference>
<dbReference type="EMBL" id="GECZ01022965">
    <property type="protein sequence ID" value="JAS46804.1"/>
    <property type="molecule type" value="Transcribed_RNA"/>
</dbReference>
<evidence type="ECO:0000313" key="1">
    <source>
        <dbReference type="EMBL" id="JAS46804.1"/>
    </source>
</evidence>
<organism evidence="1">
    <name type="scientific">Cuerna arida</name>
    <dbReference type="NCBI Taxonomy" id="1464854"/>
    <lineage>
        <taxon>Eukaryota</taxon>
        <taxon>Metazoa</taxon>
        <taxon>Ecdysozoa</taxon>
        <taxon>Arthropoda</taxon>
        <taxon>Hexapoda</taxon>
        <taxon>Insecta</taxon>
        <taxon>Pterygota</taxon>
        <taxon>Neoptera</taxon>
        <taxon>Paraneoptera</taxon>
        <taxon>Hemiptera</taxon>
        <taxon>Auchenorrhyncha</taxon>
        <taxon>Membracoidea</taxon>
        <taxon>Cicadellidae</taxon>
        <taxon>Cicadellinae</taxon>
        <taxon>Proconiini</taxon>
        <taxon>Cuerna</taxon>
    </lineage>
</organism>
<gene>
    <name evidence="1" type="ORF">g.19211</name>
</gene>
<proteinExistence type="predicted"/>
<name>A0A1B6F9M5_9HEMI</name>